<dbReference type="GO" id="GO:0016787">
    <property type="term" value="F:hydrolase activity"/>
    <property type="evidence" value="ECO:0007669"/>
    <property type="project" value="UniProtKB-KW"/>
</dbReference>
<dbReference type="InterPro" id="IPR020476">
    <property type="entry name" value="Nudix_hydrolase"/>
</dbReference>
<dbReference type="InterPro" id="IPR015797">
    <property type="entry name" value="NUDIX_hydrolase-like_dom_sf"/>
</dbReference>
<evidence type="ECO:0000256" key="1">
    <source>
        <dbReference type="ARBA" id="ARBA00001946"/>
    </source>
</evidence>
<evidence type="ECO:0000256" key="3">
    <source>
        <dbReference type="ARBA" id="ARBA00022801"/>
    </source>
</evidence>
<keyword evidence="8" id="KW-1185">Reference proteome</keyword>
<dbReference type="EMBL" id="POUA01000562">
    <property type="protein sequence ID" value="PZG21961.1"/>
    <property type="molecule type" value="Genomic_DNA"/>
</dbReference>
<dbReference type="InterPro" id="IPR000086">
    <property type="entry name" value="NUDIX_hydrolase_dom"/>
</dbReference>
<dbReference type="SUPFAM" id="SSF55811">
    <property type="entry name" value="Nudix"/>
    <property type="match status" value="1"/>
</dbReference>
<dbReference type="PROSITE" id="PS00893">
    <property type="entry name" value="NUDIX_BOX"/>
    <property type="match status" value="1"/>
</dbReference>
<comment type="similarity">
    <text evidence="2 4">Belongs to the Nudix hydrolase family.</text>
</comment>
<evidence type="ECO:0000313" key="7">
    <source>
        <dbReference type="EMBL" id="PZG21961.1"/>
    </source>
</evidence>
<gene>
    <name evidence="7" type="ORF">C1I98_36850</name>
</gene>
<dbReference type="PRINTS" id="PR00502">
    <property type="entry name" value="NUDIXFAMILY"/>
</dbReference>
<feature type="region of interest" description="Disordered" evidence="5">
    <location>
        <begin position="79"/>
        <end position="115"/>
    </location>
</feature>
<dbReference type="AlphaFoldDB" id="A0A2W2EH73"/>
<feature type="compositionally biased region" description="Basic and acidic residues" evidence="5">
    <location>
        <begin position="86"/>
        <end position="107"/>
    </location>
</feature>
<comment type="cofactor">
    <cofactor evidence="1">
        <name>Mg(2+)</name>
        <dbReference type="ChEBI" id="CHEBI:18420"/>
    </cofactor>
</comment>
<reference evidence="7 8" key="1">
    <citation type="submission" date="2018-01" db="EMBL/GenBank/DDBJ databases">
        <title>Draft genome sequence of Sphaerisporangium sp. 7K107.</title>
        <authorList>
            <person name="Sahin N."/>
            <person name="Saygin H."/>
            <person name="Ay H."/>
        </authorList>
    </citation>
    <scope>NUCLEOTIDE SEQUENCE [LARGE SCALE GENOMIC DNA]</scope>
    <source>
        <strain evidence="7 8">7K107</strain>
    </source>
</reference>
<evidence type="ECO:0000313" key="8">
    <source>
        <dbReference type="Proteomes" id="UP000248544"/>
    </source>
</evidence>
<evidence type="ECO:0000256" key="4">
    <source>
        <dbReference type="RuleBase" id="RU003476"/>
    </source>
</evidence>
<proteinExistence type="inferred from homology"/>
<dbReference type="Pfam" id="PF00293">
    <property type="entry name" value="NUDIX"/>
    <property type="match status" value="1"/>
</dbReference>
<accession>A0A2W2EH73</accession>
<dbReference type="Gene3D" id="3.90.79.10">
    <property type="entry name" value="Nucleoside Triphosphate Pyrophosphohydrolase"/>
    <property type="match status" value="1"/>
</dbReference>
<dbReference type="InterPro" id="IPR020084">
    <property type="entry name" value="NUDIX_hydrolase_CS"/>
</dbReference>
<keyword evidence="3 4" id="KW-0378">Hydrolase</keyword>
<dbReference type="PROSITE" id="PS51462">
    <property type="entry name" value="NUDIX"/>
    <property type="match status" value="1"/>
</dbReference>
<organism evidence="7 8">
    <name type="scientific">Spongiactinospora gelatinilytica</name>
    <dbReference type="NCBI Taxonomy" id="2666298"/>
    <lineage>
        <taxon>Bacteria</taxon>
        <taxon>Bacillati</taxon>
        <taxon>Actinomycetota</taxon>
        <taxon>Actinomycetes</taxon>
        <taxon>Streptosporangiales</taxon>
        <taxon>Streptosporangiaceae</taxon>
        <taxon>Spongiactinospora</taxon>
    </lineage>
</organism>
<comment type="caution">
    <text evidence="7">The sequence shown here is derived from an EMBL/GenBank/DDBJ whole genome shotgun (WGS) entry which is preliminary data.</text>
</comment>
<evidence type="ECO:0000256" key="2">
    <source>
        <dbReference type="ARBA" id="ARBA00005582"/>
    </source>
</evidence>
<protein>
    <recommendedName>
        <fullName evidence="6">Nudix hydrolase domain-containing protein</fullName>
    </recommendedName>
</protein>
<dbReference type="Proteomes" id="UP000248544">
    <property type="component" value="Unassembled WGS sequence"/>
</dbReference>
<sequence>MVGFLIRRQKIGARLGLGGVRESALEQMDAAEPPRADVGRGLLAQLGEHVVTALVGDQADLAEPRRFRGRTRLRFLRGGRRAGRAGRGEQGGERDAGRTDGSLHAHSTDGSPCPVQDTSAVGLSLVPIPEFLAALRARVGDALIVLPSVTACVFDDAGRLLFACHDGGVWAPPGGIIEPDEHPREAVVRELREETGLDIEVVDLIDVYGGPLFRNRYSNGDQVSYVITAYGCRVTGGTLTPDLEEITDARFLAESELDGLRLASWTGVALPDMYAWWRRTNR</sequence>
<feature type="domain" description="Nudix hydrolase" evidence="6">
    <location>
        <begin position="144"/>
        <end position="275"/>
    </location>
</feature>
<evidence type="ECO:0000259" key="6">
    <source>
        <dbReference type="PROSITE" id="PS51462"/>
    </source>
</evidence>
<dbReference type="PANTHER" id="PTHR43046">
    <property type="entry name" value="GDP-MANNOSE MANNOSYL HYDROLASE"/>
    <property type="match status" value="1"/>
</dbReference>
<dbReference type="PANTHER" id="PTHR43046:SF16">
    <property type="entry name" value="ADP-RIBOSE PYROPHOSPHATASE YJHB-RELATED"/>
    <property type="match status" value="1"/>
</dbReference>
<evidence type="ECO:0000256" key="5">
    <source>
        <dbReference type="SAM" id="MobiDB-lite"/>
    </source>
</evidence>
<name>A0A2W2EH73_9ACTN</name>